<gene>
    <name evidence="5" type="ORF">EC973_009268</name>
</gene>
<keyword evidence="6" id="KW-1185">Reference proteome</keyword>
<feature type="chain" id="PRO_5034256561" description="Yeast cell wall synthesis Kre9/Knh1-like N-terminal domain-containing protein" evidence="3">
    <location>
        <begin position="19"/>
        <end position="226"/>
    </location>
</feature>
<keyword evidence="1 3" id="KW-0732">Signal</keyword>
<dbReference type="OrthoDB" id="2260257at2759"/>
<dbReference type="InterPro" id="IPR052982">
    <property type="entry name" value="SRP1/TIP1-like"/>
</dbReference>
<organism evidence="5 6">
    <name type="scientific">Apophysomyces ossiformis</name>
    <dbReference type="NCBI Taxonomy" id="679940"/>
    <lineage>
        <taxon>Eukaryota</taxon>
        <taxon>Fungi</taxon>
        <taxon>Fungi incertae sedis</taxon>
        <taxon>Mucoromycota</taxon>
        <taxon>Mucoromycotina</taxon>
        <taxon>Mucoromycetes</taxon>
        <taxon>Mucorales</taxon>
        <taxon>Mucorineae</taxon>
        <taxon>Mucoraceae</taxon>
        <taxon>Apophysomyces</taxon>
    </lineage>
</organism>
<dbReference type="Proteomes" id="UP000605846">
    <property type="component" value="Unassembled WGS sequence"/>
</dbReference>
<reference evidence="5" key="1">
    <citation type="submission" date="2020-01" db="EMBL/GenBank/DDBJ databases">
        <title>Genome Sequencing of Three Apophysomyces-Like Fungal Strains Confirms a Novel Fungal Genus in the Mucoromycota with divergent Burkholderia-like Endosymbiotic Bacteria.</title>
        <authorList>
            <person name="Stajich J.E."/>
            <person name="Macias A.M."/>
            <person name="Carter-House D."/>
            <person name="Lovett B."/>
            <person name="Kasson L.R."/>
            <person name="Berry K."/>
            <person name="Grigoriev I."/>
            <person name="Chang Y."/>
            <person name="Spatafora J."/>
            <person name="Kasson M.T."/>
        </authorList>
    </citation>
    <scope>NUCLEOTIDE SEQUENCE</scope>
    <source>
        <strain evidence="5">NRRL A-21654</strain>
    </source>
</reference>
<sequence>MKSILATIAALALAAVSAQQNIVSITGPLRGAVLTAGESTTITWINPTVQTISKIALAKGDPAALQVVATIAENVDASTGSYTWNIPSDTPSGNDYALELGTSPNMSFAGLFTIEGATGNTTATGSSSATGNTTTAASSTSSLTASSTNAANATTTPVTTTVSSTTTQTTSTAVSSSASSTSSSAPVASSSSTSTRPSQTPTNAGAKMSVPIAAVACAGAAALALM</sequence>
<feature type="domain" description="Yeast cell wall synthesis Kre9/Knh1-like N-terminal" evidence="4">
    <location>
        <begin position="28"/>
        <end position="104"/>
    </location>
</feature>
<dbReference type="Pfam" id="PF10342">
    <property type="entry name" value="Kre9_KNH"/>
    <property type="match status" value="1"/>
</dbReference>
<feature type="region of interest" description="Disordered" evidence="2">
    <location>
        <begin position="122"/>
        <end position="205"/>
    </location>
</feature>
<evidence type="ECO:0000313" key="5">
    <source>
        <dbReference type="EMBL" id="KAF7731504.1"/>
    </source>
</evidence>
<accession>A0A8H7BS89</accession>
<evidence type="ECO:0000256" key="3">
    <source>
        <dbReference type="SAM" id="SignalP"/>
    </source>
</evidence>
<dbReference type="EMBL" id="JABAYA010000009">
    <property type="protein sequence ID" value="KAF7731504.1"/>
    <property type="molecule type" value="Genomic_DNA"/>
</dbReference>
<name>A0A8H7BS89_9FUNG</name>
<evidence type="ECO:0000313" key="6">
    <source>
        <dbReference type="Proteomes" id="UP000605846"/>
    </source>
</evidence>
<feature type="compositionally biased region" description="Low complexity" evidence="2">
    <location>
        <begin position="122"/>
        <end position="202"/>
    </location>
</feature>
<comment type="caution">
    <text evidence="5">The sequence shown here is derived from an EMBL/GenBank/DDBJ whole genome shotgun (WGS) entry which is preliminary data.</text>
</comment>
<evidence type="ECO:0000256" key="2">
    <source>
        <dbReference type="SAM" id="MobiDB-lite"/>
    </source>
</evidence>
<evidence type="ECO:0000256" key="1">
    <source>
        <dbReference type="ARBA" id="ARBA00022729"/>
    </source>
</evidence>
<dbReference type="PANTHER" id="PTHR40633:SF1">
    <property type="entry name" value="GPI ANCHORED SERINE-THREONINE RICH PROTEIN (AFU_ORTHOLOGUE AFUA_1G03630)"/>
    <property type="match status" value="1"/>
</dbReference>
<proteinExistence type="predicted"/>
<dbReference type="PANTHER" id="PTHR40633">
    <property type="entry name" value="MATRIX PROTEIN, PUTATIVE (AFU_ORTHOLOGUE AFUA_8G05410)-RELATED"/>
    <property type="match status" value="1"/>
</dbReference>
<evidence type="ECO:0000259" key="4">
    <source>
        <dbReference type="Pfam" id="PF10342"/>
    </source>
</evidence>
<dbReference type="InterPro" id="IPR018466">
    <property type="entry name" value="Kre9/Knh1-like_N"/>
</dbReference>
<protein>
    <recommendedName>
        <fullName evidence="4">Yeast cell wall synthesis Kre9/Knh1-like N-terminal domain-containing protein</fullName>
    </recommendedName>
</protein>
<feature type="signal peptide" evidence="3">
    <location>
        <begin position="1"/>
        <end position="18"/>
    </location>
</feature>
<dbReference type="AlphaFoldDB" id="A0A8H7BS89"/>